<evidence type="ECO:0000256" key="2">
    <source>
        <dbReference type="ARBA" id="ARBA00022692"/>
    </source>
</evidence>
<dbReference type="CDD" id="cd02953">
    <property type="entry name" value="DsbDgamma"/>
    <property type="match status" value="1"/>
</dbReference>
<feature type="transmembrane region" description="Helical" evidence="6">
    <location>
        <begin position="333"/>
        <end position="351"/>
    </location>
</feature>
<dbReference type="Pfam" id="PF11412">
    <property type="entry name" value="DsbD_N"/>
    <property type="match status" value="1"/>
</dbReference>
<proteinExistence type="predicted"/>
<dbReference type="GO" id="GO:0045454">
    <property type="term" value="P:cell redox homeostasis"/>
    <property type="evidence" value="ECO:0007669"/>
    <property type="project" value="TreeGrafter"/>
</dbReference>
<keyword evidence="3" id="KW-0201">Cytochrome c-type biogenesis</keyword>
<evidence type="ECO:0000256" key="6">
    <source>
        <dbReference type="SAM" id="Phobius"/>
    </source>
</evidence>
<evidence type="ECO:0000256" key="1">
    <source>
        <dbReference type="ARBA" id="ARBA00004141"/>
    </source>
</evidence>
<dbReference type="InterPro" id="IPR036249">
    <property type="entry name" value="Thioredoxin-like_sf"/>
</dbReference>
<feature type="transmembrane region" description="Helical" evidence="6">
    <location>
        <begin position="288"/>
        <end position="312"/>
    </location>
</feature>
<evidence type="ECO:0000256" key="3">
    <source>
        <dbReference type="ARBA" id="ARBA00022748"/>
    </source>
</evidence>
<evidence type="ECO:0000313" key="11">
    <source>
        <dbReference type="Proteomes" id="UP000199150"/>
    </source>
</evidence>
<dbReference type="Gene3D" id="3.40.30.10">
    <property type="entry name" value="Glutaredoxin"/>
    <property type="match status" value="1"/>
</dbReference>
<feature type="transmembrane region" description="Helical" evidence="6">
    <location>
        <begin position="411"/>
        <end position="434"/>
    </location>
</feature>
<dbReference type="Proteomes" id="UP000199150">
    <property type="component" value="Unassembled WGS sequence"/>
</dbReference>
<feature type="transmembrane region" description="Helical" evidence="6">
    <location>
        <begin position="541"/>
        <end position="558"/>
    </location>
</feature>
<dbReference type="PANTHER" id="PTHR32234:SF3">
    <property type="entry name" value="SUPPRESSION OF COPPER SENSITIVITY PROTEIN"/>
    <property type="match status" value="1"/>
</dbReference>
<dbReference type="InterPro" id="IPR035671">
    <property type="entry name" value="DsbD_gamma"/>
</dbReference>
<feature type="transmembrane region" description="Helical" evidence="6">
    <location>
        <begin position="516"/>
        <end position="534"/>
    </location>
</feature>
<gene>
    <name evidence="10" type="ORF">SAMN02927928_2251</name>
</gene>
<keyword evidence="4 6" id="KW-1133">Transmembrane helix</keyword>
<protein>
    <submittedName>
        <fullName evidence="10">Thiol:disulfide interchange protein DsbD</fullName>
    </submittedName>
</protein>
<dbReference type="EMBL" id="FMTS01000003">
    <property type="protein sequence ID" value="SCW61755.1"/>
    <property type="molecule type" value="Genomic_DNA"/>
</dbReference>
<keyword evidence="5 6" id="KW-0472">Membrane</keyword>
<keyword evidence="2 6" id="KW-0812">Transmembrane</keyword>
<accession>A0A1G4RZ75</accession>
<dbReference type="GO" id="GO:0017004">
    <property type="term" value="P:cytochrome complex assembly"/>
    <property type="evidence" value="ECO:0007669"/>
    <property type="project" value="UniProtKB-KW"/>
</dbReference>
<dbReference type="InterPro" id="IPR003834">
    <property type="entry name" value="Cyt_c_assmbl_TM_dom"/>
</dbReference>
<feature type="chain" id="PRO_5011431572" evidence="7">
    <location>
        <begin position="29"/>
        <end position="683"/>
    </location>
</feature>
<evidence type="ECO:0000313" key="10">
    <source>
        <dbReference type="EMBL" id="SCW61755.1"/>
    </source>
</evidence>
<dbReference type="AlphaFoldDB" id="A0A1G4RZ75"/>
<feature type="transmembrane region" description="Helical" evidence="6">
    <location>
        <begin position="446"/>
        <end position="472"/>
    </location>
</feature>
<evidence type="ECO:0000259" key="8">
    <source>
        <dbReference type="Pfam" id="PF02683"/>
    </source>
</evidence>
<comment type="subcellular location">
    <subcellularLocation>
        <location evidence="1">Membrane</location>
        <topology evidence="1">Multi-pass membrane protein</topology>
    </subcellularLocation>
</comment>
<feature type="transmembrane region" description="Helical" evidence="6">
    <location>
        <begin position="493"/>
        <end position="510"/>
    </location>
</feature>
<dbReference type="InterPro" id="IPR028250">
    <property type="entry name" value="DsbDN"/>
</dbReference>
<sequence length="683" mass="72083">MVRSLIRFKHILLSLVLVALMPVSPSWAAVRSGHMTAALGPAPATITPGGEAALPVTLTPDRDWHTYWINPGDTGLPTDISLAGVPGLSLTRTEWPTPQKLTYDGVVTYGYDQPVTAYVHVRAAPDLKIGSQIPYTLHIDSLVCRDSCEPVSFDLSGRLSVSAQMAPIVTSAALPVDLQRPATYSREGGVLRIRFSLPGNPALRARFTHPDGAFIFSEIADLIPPSAPQTLTTDPQGFSVNLPMASGTDLPALAPLVVRFADGAAVRVLAHEAASPPAKPVASAHNGIALAALLAFLGGLVLNLMPCVFPVLSMKLLALTRTGHDHRLARREALIYGLGAILSFVALSVLLDVARALGGMVGWGFQLQSPYVTAALSLLMLMVGLNLSGLFEIGGSLQAAAGAQPIGRHPYLAAFMTGVLAVMVAAPCSAPFMATATGVALARGGFASIAIFTALGLGFAAPFVALTFTLTWMPSLARLMPRPGPWMDRLRQFLAIPMYLAAAWMAWVFWQQAGPAGLGLLVLGMALVAAAIIARKLPNGWRAVAVIIGLALGIGSAMQTPAAPVIATTNGQVAFSQARLDALRTQGQPVLVDMTAAWCLTCKVNERVALADTRVRSALKAQNVVYMVGNWTHRDAEITRYLTQNGRSGVPLYVYYGPGQAQPVILPQLLTPGVVLKALQAGR</sequence>
<evidence type="ECO:0000256" key="4">
    <source>
        <dbReference type="ARBA" id="ARBA00022989"/>
    </source>
</evidence>
<feature type="transmembrane region" description="Helical" evidence="6">
    <location>
        <begin position="371"/>
        <end position="391"/>
    </location>
</feature>
<dbReference type="Pfam" id="PF13899">
    <property type="entry name" value="Thioredoxin_7"/>
    <property type="match status" value="1"/>
</dbReference>
<dbReference type="GO" id="GO:0015035">
    <property type="term" value="F:protein-disulfide reductase activity"/>
    <property type="evidence" value="ECO:0007669"/>
    <property type="project" value="TreeGrafter"/>
</dbReference>
<feature type="signal peptide" evidence="7">
    <location>
        <begin position="1"/>
        <end position="28"/>
    </location>
</feature>
<keyword evidence="11" id="KW-1185">Reference proteome</keyword>
<organism evidence="10 11">
    <name type="scientific">Asticcacaulis taihuensis</name>
    <dbReference type="NCBI Taxonomy" id="260084"/>
    <lineage>
        <taxon>Bacteria</taxon>
        <taxon>Pseudomonadati</taxon>
        <taxon>Pseudomonadota</taxon>
        <taxon>Alphaproteobacteria</taxon>
        <taxon>Caulobacterales</taxon>
        <taxon>Caulobacteraceae</taxon>
        <taxon>Asticcacaulis</taxon>
    </lineage>
</organism>
<name>A0A1G4RZ75_9CAUL</name>
<feature type="domain" description="Thiol:disulfide interchange protein DsbD N-terminal" evidence="9">
    <location>
        <begin position="48"/>
        <end position="151"/>
    </location>
</feature>
<keyword evidence="7" id="KW-0732">Signal</keyword>
<dbReference type="PANTHER" id="PTHR32234">
    <property type="entry name" value="THIOL:DISULFIDE INTERCHANGE PROTEIN DSBD"/>
    <property type="match status" value="1"/>
</dbReference>
<dbReference type="STRING" id="260084.SAMN02927928_2251"/>
<dbReference type="SUPFAM" id="SSF52833">
    <property type="entry name" value="Thioredoxin-like"/>
    <property type="match status" value="1"/>
</dbReference>
<evidence type="ECO:0000256" key="5">
    <source>
        <dbReference type="ARBA" id="ARBA00023136"/>
    </source>
</evidence>
<reference evidence="11" key="1">
    <citation type="submission" date="2016-10" db="EMBL/GenBank/DDBJ databases">
        <authorList>
            <person name="Varghese N."/>
            <person name="Submissions S."/>
        </authorList>
    </citation>
    <scope>NUCLEOTIDE SEQUENCE [LARGE SCALE GENOMIC DNA]</scope>
    <source>
        <strain evidence="11">CGMCC 1.3431</strain>
    </source>
</reference>
<feature type="domain" description="Cytochrome C biogenesis protein transmembrane" evidence="8">
    <location>
        <begin position="291"/>
        <end position="506"/>
    </location>
</feature>
<dbReference type="Pfam" id="PF02683">
    <property type="entry name" value="DsbD_TM"/>
    <property type="match status" value="1"/>
</dbReference>
<dbReference type="GO" id="GO:0016020">
    <property type="term" value="C:membrane"/>
    <property type="evidence" value="ECO:0007669"/>
    <property type="project" value="UniProtKB-SubCell"/>
</dbReference>
<evidence type="ECO:0000256" key="7">
    <source>
        <dbReference type="SAM" id="SignalP"/>
    </source>
</evidence>
<evidence type="ECO:0000259" key="9">
    <source>
        <dbReference type="Pfam" id="PF11412"/>
    </source>
</evidence>